<evidence type="ECO:0000313" key="5">
    <source>
        <dbReference type="EMBL" id="GAW71061.1"/>
    </source>
</evidence>
<dbReference type="Pfam" id="PF00300">
    <property type="entry name" value="His_Phos_1"/>
    <property type="match status" value="2"/>
</dbReference>
<reference evidence="5 7" key="1">
    <citation type="journal article" date="2017" name="Biosci Microbiota Food Health">
        <title>Genomic characterization reconfirms the taxonomic status of Lactobacillus parakefiri.</title>
        <authorList>
            <person name="Tanizawa Y."/>
            <person name="Kobayashi H."/>
            <person name="Kaminuma E."/>
            <person name="Sakamoto M."/>
            <person name="Ohkuma M."/>
            <person name="Nakamura Y."/>
            <person name="Arita M."/>
            <person name="Tohno M."/>
        </authorList>
    </citation>
    <scope>NUCLEOTIDE SEQUENCE [LARGE SCALE GENOMIC DNA]</scope>
    <source>
        <strain evidence="5 7">JCM 8573</strain>
    </source>
</reference>
<dbReference type="PANTHER" id="PTHR46517:SF1">
    <property type="entry name" value="FRUCTOSE-2,6-BISPHOSPHATASE TIGAR"/>
    <property type="match status" value="1"/>
</dbReference>
<dbReference type="InterPro" id="IPR051695">
    <property type="entry name" value="Phosphoglycerate_Mutase"/>
</dbReference>
<dbReference type="Gene3D" id="3.40.50.1240">
    <property type="entry name" value="Phosphoglycerate mutase-like"/>
    <property type="match status" value="1"/>
</dbReference>
<dbReference type="PANTHER" id="PTHR46517">
    <property type="entry name" value="FRUCTOSE-2,6-BISPHOSPHATASE TIGAR"/>
    <property type="match status" value="1"/>
</dbReference>
<dbReference type="EMBL" id="BDGB01000008">
    <property type="protein sequence ID" value="GAW71061.1"/>
    <property type="molecule type" value="Genomic_DNA"/>
</dbReference>
<evidence type="ECO:0000256" key="2">
    <source>
        <dbReference type="PIRSR" id="PIRSR613078-1"/>
    </source>
</evidence>
<feature type="binding site" evidence="3">
    <location>
        <begin position="129"/>
        <end position="132"/>
    </location>
    <ligand>
        <name>substrate</name>
    </ligand>
</feature>
<evidence type="ECO:0000313" key="8">
    <source>
        <dbReference type="Proteomes" id="UP000294668"/>
    </source>
</evidence>
<dbReference type="CDD" id="cd07067">
    <property type="entry name" value="HP_PGM_like"/>
    <property type="match status" value="1"/>
</dbReference>
<dbReference type="GO" id="GO:0043456">
    <property type="term" value="P:regulation of pentose-phosphate shunt"/>
    <property type="evidence" value="ECO:0007669"/>
    <property type="project" value="TreeGrafter"/>
</dbReference>
<evidence type="ECO:0000313" key="7">
    <source>
        <dbReference type="Proteomes" id="UP000214739"/>
    </source>
</evidence>
<evidence type="ECO:0000313" key="6">
    <source>
        <dbReference type="EMBL" id="TDG93433.1"/>
    </source>
</evidence>
<dbReference type="Proteomes" id="UP000214739">
    <property type="component" value="Unassembled WGS sequence"/>
</dbReference>
<dbReference type="AlphaFoldDB" id="A0A224VF17"/>
<dbReference type="RefSeq" id="WP_225364070.1">
    <property type="nucleotide sequence ID" value="NZ_BAAAXO010000025.1"/>
</dbReference>
<evidence type="ECO:0000256" key="1">
    <source>
        <dbReference type="ARBA" id="ARBA00022801"/>
    </source>
</evidence>
<reference evidence="6" key="3">
    <citation type="submission" date="2019-02" db="EMBL/GenBank/DDBJ databases">
        <authorList>
            <person name="Buron G."/>
            <person name="Chaylann A."/>
            <person name="Dolejs I."/>
            <person name="Forster J."/>
            <person name="Miks M.H."/>
        </authorList>
    </citation>
    <scope>NUCLEOTIDE SEQUENCE</scope>
    <source>
        <strain evidence="6">DSM 10551</strain>
    </source>
</reference>
<keyword evidence="8" id="KW-1185">Reference proteome</keyword>
<dbReference type="InterPro" id="IPR029033">
    <property type="entry name" value="His_PPase_superfam"/>
</dbReference>
<dbReference type="PROSITE" id="PS00175">
    <property type="entry name" value="PG_MUTASE"/>
    <property type="match status" value="1"/>
</dbReference>
<protein>
    <submittedName>
        <fullName evidence="5">Phosphoglycerate mutase</fullName>
    </submittedName>
</protein>
<dbReference type="GO" id="GO:0045820">
    <property type="term" value="P:negative regulation of glycolytic process"/>
    <property type="evidence" value="ECO:0007669"/>
    <property type="project" value="TreeGrafter"/>
</dbReference>
<sequence>MKISVKLMTIIGTLGMAGTIAVTMPTQTIDAQAKTATKTVKTTKTVTIYLTRHGETTGNVMGRVQGWSDFPLTANGVKVADQLGYGLKGVKFKAAYAGNLTRQEVTAKEALKYSGNTKVKVNISKFLREGGYGSFEGDSIAADNDKIAGVYGYSSGAEFQKSTGKNYWNELQDAYYTLDQANSQDTKLVSGDRAESAAMVQKRMTTELNTIAKNTQKQGGGNALVVSSGMSINEYLSTMAPDYTGAAIPNAAVTKLVYKNGHLAVNGPIASLAYVNKGAEMMK</sequence>
<feature type="binding site" evidence="3">
    <location>
        <begin position="52"/>
        <end position="59"/>
    </location>
    <ligand>
        <name>substrate</name>
    </ligand>
</feature>
<keyword evidence="4" id="KW-0732">Signal</keyword>
<feature type="signal peptide" evidence="4">
    <location>
        <begin position="1"/>
        <end position="21"/>
    </location>
</feature>
<dbReference type="InterPro" id="IPR013078">
    <property type="entry name" value="His_Pase_superF_clade-1"/>
</dbReference>
<gene>
    <name evidence="5" type="primary">gpmB_1</name>
    <name evidence="6" type="ORF">C5L28_000344</name>
    <name evidence="5" type="ORF">LPKJCM_00132</name>
</gene>
<comment type="caution">
    <text evidence="5">The sequence shown here is derived from an EMBL/GenBank/DDBJ whole genome shotgun (WGS) entry which is preliminary data.</text>
</comment>
<accession>A0A224VF17</accession>
<dbReference type="GO" id="GO:0005829">
    <property type="term" value="C:cytosol"/>
    <property type="evidence" value="ECO:0007669"/>
    <property type="project" value="TreeGrafter"/>
</dbReference>
<evidence type="ECO:0000256" key="3">
    <source>
        <dbReference type="PIRSR" id="PIRSR613078-2"/>
    </source>
</evidence>
<keyword evidence="1" id="KW-0378">Hydrolase</keyword>
<dbReference type="Proteomes" id="UP000294668">
    <property type="component" value="Unassembled WGS sequence"/>
</dbReference>
<dbReference type="InterPro" id="IPR001345">
    <property type="entry name" value="PG/BPGM_mutase_AS"/>
</dbReference>
<reference evidence="6 8" key="2">
    <citation type="journal article" date="2019" name="Appl. Microbiol. Biotechnol.">
        <title>Uncovering carbohydrate metabolism through a genotype-phenotype association study of 56 lactic acid bacteria genomes.</title>
        <authorList>
            <person name="Buron-Moles G."/>
            <person name="Chailyan A."/>
            <person name="Dolejs I."/>
            <person name="Forster J."/>
            <person name="Miks M.H."/>
        </authorList>
    </citation>
    <scope>NUCLEOTIDE SEQUENCE [LARGE SCALE GENOMIC DNA]</scope>
    <source>
        <strain evidence="6 8">DSM 10551</strain>
    </source>
</reference>
<dbReference type="GO" id="GO:0004331">
    <property type="term" value="F:fructose-2,6-bisphosphate 2-phosphatase activity"/>
    <property type="evidence" value="ECO:0007669"/>
    <property type="project" value="TreeGrafter"/>
</dbReference>
<dbReference type="SMART" id="SM00855">
    <property type="entry name" value="PGAM"/>
    <property type="match status" value="1"/>
</dbReference>
<feature type="chain" id="PRO_5044569625" evidence="4">
    <location>
        <begin position="22"/>
        <end position="283"/>
    </location>
</feature>
<organism evidence="5 7">
    <name type="scientific">Lentilactobacillus parakefiri</name>
    <dbReference type="NCBI Taxonomy" id="152332"/>
    <lineage>
        <taxon>Bacteria</taxon>
        <taxon>Bacillati</taxon>
        <taxon>Bacillota</taxon>
        <taxon>Bacilli</taxon>
        <taxon>Lactobacillales</taxon>
        <taxon>Lactobacillaceae</taxon>
        <taxon>Lentilactobacillus</taxon>
    </lineage>
</organism>
<evidence type="ECO:0000256" key="4">
    <source>
        <dbReference type="SAM" id="SignalP"/>
    </source>
</evidence>
<dbReference type="EMBL" id="PUFL01000032">
    <property type="protein sequence ID" value="TDG93433.1"/>
    <property type="molecule type" value="Genomic_DNA"/>
</dbReference>
<feature type="binding site" evidence="3">
    <location>
        <position position="102"/>
    </location>
    <ligand>
        <name>substrate</name>
    </ligand>
</feature>
<proteinExistence type="predicted"/>
<feature type="active site" description="Proton donor/acceptor" evidence="2">
    <location>
        <position position="129"/>
    </location>
</feature>
<dbReference type="SUPFAM" id="SSF53254">
    <property type="entry name" value="Phosphoglycerate mutase-like"/>
    <property type="match status" value="1"/>
</dbReference>
<name>A0A224VF17_9LACO</name>
<feature type="active site" description="Tele-phosphohistidine intermediate" evidence="2">
    <location>
        <position position="53"/>
    </location>
</feature>